<proteinExistence type="predicted"/>
<feature type="compositionally biased region" description="Basic and acidic residues" evidence="1">
    <location>
        <begin position="1"/>
        <end position="14"/>
    </location>
</feature>
<organism evidence="2 3">
    <name type="scientific">Petrolisthes cinctipes</name>
    <name type="common">Flat porcelain crab</name>
    <dbReference type="NCBI Taxonomy" id="88211"/>
    <lineage>
        <taxon>Eukaryota</taxon>
        <taxon>Metazoa</taxon>
        <taxon>Ecdysozoa</taxon>
        <taxon>Arthropoda</taxon>
        <taxon>Crustacea</taxon>
        <taxon>Multicrustacea</taxon>
        <taxon>Malacostraca</taxon>
        <taxon>Eumalacostraca</taxon>
        <taxon>Eucarida</taxon>
        <taxon>Decapoda</taxon>
        <taxon>Pleocyemata</taxon>
        <taxon>Anomura</taxon>
        <taxon>Galatheoidea</taxon>
        <taxon>Porcellanidae</taxon>
        <taxon>Petrolisthes</taxon>
    </lineage>
</organism>
<feature type="compositionally biased region" description="Gly residues" evidence="1">
    <location>
        <begin position="41"/>
        <end position="51"/>
    </location>
</feature>
<dbReference type="AlphaFoldDB" id="A0AAE1EH66"/>
<evidence type="ECO:0000256" key="1">
    <source>
        <dbReference type="SAM" id="MobiDB-lite"/>
    </source>
</evidence>
<feature type="region of interest" description="Disordered" evidence="1">
    <location>
        <begin position="26"/>
        <end position="55"/>
    </location>
</feature>
<name>A0AAE1EH66_PETCI</name>
<evidence type="ECO:0000313" key="3">
    <source>
        <dbReference type="Proteomes" id="UP001286313"/>
    </source>
</evidence>
<dbReference type="EMBL" id="JAWQEG010008047">
    <property type="protein sequence ID" value="KAK3851098.1"/>
    <property type="molecule type" value="Genomic_DNA"/>
</dbReference>
<feature type="region of interest" description="Disordered" evidence="1">
    <location>
        <begin position="1"/>
        <end position="20"/>
    </location>
</feature>
<protein>
    <submittedName>
        <fullName evidence="2">Uncharacterized protein</fullName>
    </submittedName>
</protein>
<comment type="caution">
    <text evidence="2">The sequence shown here is derived from an EMBL/GenBank/DDBJ whole genome shotgun (WGS) entry which is preliminary data.</text>
</comment>
<evidence type="ECO:0000313" key="2">
    <source>
        <dbReference type="EMBL" id="KAK3851098.1"/>
    </source>
</evidence>
<gene>
    <name evidence="2" type="ORF">Pcinc_042227</name>
</gene>
<sequence>MDYEKQGIGEEGRGRIRAPYKLYTPRTTHVASDSDACFRGRSGGGSSGVQSGGVSRVKDIRVMEEYCLAQPITMTGGPWGSGKRASQLAPPPLQQTPPPPTSKLSLLPPATTTPSHQPPQPPPTTTLSHQPPRPPPLANSPTTHSS</sequence>
<feature type="compositionally biased region" description="Pro residues" evidence="1">
    <location>
        <begin position="89"/>
        <end position="101"/>
    </location>
</feature>
<reference evidence="2" key="1">
    <citation type="submission" date="2023-10" db="EMBL/GenBank/DDBJ databases">
        <title>Genome assemblies of two species of porcelain crab, Petrolisthes cinctipes and Petrolisthes manimaculis (Anomura: Porcellanidae).</title>
        <authorList>
            <person name="Angst P."/>
        </authorList>
    </citation>
    <scope>NUCLEOTIDE SEQUENCE</scope>
    <source>
        <strain evidence="2">PB745_01</strain>
        <tissue evidence="2">Gill</tissue>
    </source>
</reference>
<feature type="compositionally biased region" description="Low complexity" evidence="1">
    <location>
        <begin position="102"/>
        <end position="115"/>
    </location>
</feature>
<dbReference type="Proteomes" id="UP001286313">
    <property type="component" value="Unassembled WGS sequence"/>
</dbReference>
<keyword evidence="3" id="KW-1185">Reference proteome</keyword>
<feature type="region of interest" description="Disordered" evidence="1">
    <location>
        <begin position="72"/>
        <end position="146"/>
    </location>
</feature>
<accession>A0AAE1EH66</accession>